<feature type="transmembrane region" description="Helical" evidence="10">
    <location>
        <begin position="231"/>
        <end position="253"/>
    </location>
</feature>
<sequence>IRRYKQGATVSLLTTTTLSGLLITGGAIIILSYFIIRYTMGAEYNYLFLASTGGIVTGFLIGLFTLLYTDSRYRPTRNIRESAKSGPATYVVNGLAYGMESSILPGLTVIGVMVFCFYISRGLVDFKMGIYGVAIAAVGMLATAPFVVTIDVFGPISDNAGGIAEMAELPPEVRKTTDKLDAVGNTTAAIGKGILIGSAAVTALALGQAYFSQIELLKVGMFLDFMRDPRVLAGLFIGVLMPFFFTSLLLGAVGKAANKVVVEARKQIKGILAGKEKGDPKAFITIVTRSAQRGILIPGISIFIIPTLVGIFLGPGGVIALIIGTLLSGFAHAIFMANAGGAMDNAKKKIEEEGKSGTPEHAASVVGDTVGDPLKDTAGPSMNILIKLISVVAIQTAVLVVDLSGKLFHF</sequence>
<feature type="transmembrane region" description="Helical" evidence="10">
    <location>
        <begin position="384"/>
        <end position="401"/>
    </location>
</feature>
<dbReference type="PANTHER" id="PTHR31998">
    <property type="entry name" value="K(+)-INSENSITIVE PYROPHOSPHATE-ENERGIZED PROTON PUMP"/>
    <property type="match status" value="1"/>
</dbReference>
<keyword evidence="4" id="KW-0460">Magnesium</keyword>
<protein>
    <recommendedName>
        <fullName evidence="12">Sodium-translocating pyrophosphatase</fullName>
    </recommendedName>
</protein>
<feature type="transmembrane region" description="Helical" evidence="10">
    <location>
        <begin position="130"/>
        <end position="153"/>
    </location>
</feature>
<keyword evidence="3 10" id="KW-0812">Transmembrane</keyword>
<dbReference type="GO" id="GO:0012505">
    <property type="term" value="C:endomembrane system"/>
    <property type="evidence" value="ECO:0007669"/>
    <property type="project" value="UniProtKB-SubCell"/>
</dbReference>
<feature type="transmembrane region" description="Helical" evidence="10">
    <location>
        <begin position="12"/>
        <end position="36"/>
    </location>
</feature>
<keyword evidence="5" id="KW-1278">Translocase</keyword>
<dbReference type="Pfam" id="PF03030">
    <property type="entry name" value="H_PPase"/>
    <property type="match status" value="1"/>
</dbReference>
<dbReference type="AlphaFoldDB" id="X1FGP4"/>
<keyword evidence="2" id="KW-0813">Transport</keyword>
<feature type="transmembrane region" description="Helical" evidence="10">
    <location>
        <begin position="103"/>
        <end position="124"/>
    </location>
</feature>
<reference evidence="11" key="1">
    <citation type="journal article" date="2014" name="Front. Microbiol.">
        <title>High frequency of phylogenetically diverse reductive dehalogenase-homologous genes in deep subseafloor sedimentary metagenomes.</title>
        <authorList>
            <person name="Kawai M."/>
            <person name="Futagami T."/>
            <person name="Toyoda A."/>
            <person name="Takaki Y."/>
            <person name="Nishi S."/>
            <person name="Hori S."/>
            <person name="Arai W."/>
            <person name="Tsubouchi T."/>
            <person name="Morono Y."/>
            <person name="Uchiyama I."/>
            <person name="Ito T."/>
            <person name="Fujiyama A."/>
            <person name="Inagaki F."/>
            <person name="Takami H."/>
        </authorList>
    </citation>
    <scope>NUCLEOTIDE SEQUENCE</scope>
    <source>
        <strain evidence="11">Expedition CK06-06</strain>
    </source>
</reference>
<dbReference type="GO" id="GO:0016020">
    <property type="term" value="C:membrane"/>
    <property type="evidence" value="ECO:0007669"/>
    <property type="project" value="InterPro"/>
</dbReference>
<dbReference type="GO" id="GO:0004427">
    <property type="term" value="F:inorganic diphosphate phosphatase activity"/>
    <property type="evidence" value="ECO:0007669"/>
    <property type="project" value="InterPro"/>
</dbReference>
<feature type="transmembrane region" description="Helical" evidence="10">
    <location>
        <begin position="295"/>
        <end position="313"/>
    </location>
</feature>
<feature type="transmembrane region" description="Helical" evidence="10">
    <location>
        <begin position="189"/>
        <end position="211"/>
    </location>
</feature>
<comment type="subcellular location">
    <subcellularLocation>
        <location evidence="1">Endomembrane system</location>
        <topology evidence="1">Multi-pass membrane protein</topology>
    </subcellularLocation>
</comment>
<feature type="non-terminal residue" evidence="11">
    <location>
        <position position="1"/>
    </location>
</feature>
<evidence type="ECO:0000256" key="7">
    <source>
        <dbReference type="ARBA" id="ARBA00023065"/>
    </source>
</evidence>
<evidence type="ECO:0000256" key="8">
    <source>
        <dbReference type="ARBA" id="ARBA00023136"/>
    </source>
</evidence>
<evidence type="ECO:0000256" key="6">
    <source>
        <dbReference type="ARBA" id="ARBA00022989"/>
    </source>
</evidence>
<dbReference type="PRINTS" id="PR00173">
    <property type="entry name" value="EDTRNSPORT"/>
</dbReference>
<evidence type="ECO:0000256" key="2">
    <source>
        <dbReference type="ARBA" id="ARBA00022448"/>
    </source>
</evidence>
<accession>X1FGP4</accession>
<evidence type="ECO:0000256" key="3">
    <source>
        <dbReference type="ARBA" id="ARBA00022692"/>
    </source>
</evidence>
<name>X1FGP4_9ZZZZ</name>
<dbReference type="GO" id="GO:0009678">
    <property type="term" value="F:diphosphate hydrolysis-driven proton transmembrane transporter activity"/>
    <property type="evidence" value="ECO:0007669"/>
    <property type="project" value="InterPro"/>
</dbReference>
<feature type="transmembrane region" description="Helical" evidence="10">
    <location>
        <begin position="319"/>
        <end position="339"/>
    </location>
</feature>
<dbReference type="InterPro" id="IPR004131">
    <property type="entry name" value="PPase-energised_H-pump"/>
</dbReference>
<evidence type="ECO:0000313" key="11">
    <source>
        <dbReference type="EMBL" id="GAH28544.1"/>
    </source>
</evidence>
<evidence type="ECO:0000256" key="9">
    <source>
        <dbReference type="SAM" id="MobiDB-lite"/>
    </source>
</evidence>
<evidence type="ECO:0000256" key="1">
    <source>
        <dbReference type="ARBA" id="ARBA00004127"/>
    </source>
</evidence>
<keyword evidence="7" id="KW-0406">Ion transport</keyword>
<dbReference type="EMBL" id="BARU01000185">
    <property type="protein sequence ID" value="GAH28544.1"/>
    <property type="molecule type" value="Genomic_DNA"/>
</dbReference>
<evidence type="ECO:0000256" key="10">
    <source>
        <dbReference type="SAM" id="Phobius"/>
    </source>
</evidence>
<gene>
    <name evidence="11" type="ORF">S03H2_00778</name>
</gene>
<keyword evidence="8 10" id="KW-0472">Membrane</keyword>
<feature type="transmembrane region" description="Helical" evidence="10">
    <location>
        <begin position="48"/>
        <end position="68"/>
    </location>
</feature>
<evidence type="ECO:0000256" key="4">
    <source>
        <dbReference type="ARBA" id="ARBA00022842"/>
    </source>
</evidence>
<proteinExistence type="predicted"/>
<organism evidence="11">
    <name type="scientific">marine sediment metagenome</name>
    <dbReference type="NCBI Taxonomy" id="412755"/>
    <lineage>
        <taxon>unclassified sequences</taxon>
        <taxon>metagenomes</taxon>
        <taxon>ecological metagenomes</taxon>
    </lineage>
</organism>
<evidence type="ECO:0000256" key="5">
    <source>
        <dbReference type="ARBA" id="ARBA00022967"/>
    </source>
</evidence>
<comment type="caution">
    <text evidence="11">The sequence shown here is derived from an EMBL/GenBank/DDBJ whole genome shotgun (WGS) entry which is preliminary data.</text>
</comment>
<feature type="region of interest" description="Disordered" evidence="9">
    <location>
        <begin position="350"/>
        <end position="369"/>
    </location>
</feature>
<evidence type="ECO:0008006" key="12">
    <source>
        <dbReference type="Google" id="ProtNLM"/>
    </source>
</evidence>
<keyword evidence="6 10" id="KW-1133">Transmembrane helix</keyword>